<dbReference type="HOGENOM" id="CLU_091123_0_0_1"/>
<dbReference type="PROSITE" id="PS50231">
    <property type="entry name" value="RICIN_B_LECTIN"/>
    <property type="match status" value="1"/>
</dbReference>
<dbReference type="GeneID" id="20210950"/>
<keyword evidence="4" id="KW-1185">Reference proteome</keyword>
<accession>T1FQ53</accession>
<sequence>MTHNFHVISSNRMCSELSNDQISNIEERLGKYFLISCKSQPDLVLELKNGSAKSDMQVVVGLLKDESEALDKQLWFWDHPSLTIRSKLSHHCISINAKDELIVQPFSNSENQQWDMKHDNIISEKEFENVFTLFDSNLRPGAPCHVAPYEALIGQLWKFTYLPAAYFFIRHAMTNKVLDIRGESASVGAQIIVYAQKESFDDNQLWYEDQYGILHSKMHDFIINALDNNIVMYPYNKNTRRQKWLINGSYIQNQHRP</sequence>
<name>T1FQ53_HELRO</name>
<dbReference type="EMBL" id="AMQM01000799">
    <property type="status" value="NOT_ANNOTATED_CDS"/>
    <property type="molecule type" value="Genomic_DNA"/>
</dbReference>
<protein>
    <recommendedName>
        <fullName evidence="1">Ricin B lectin domain-containing protein</fullName>
    </recommendedName>
</protein>
<dbReference type="Pfam" id="PF00652">
    <property type="entry name" value="Ricin_B_lectin"/>
    <property type="match status" value="1"/>
</dbReference>
<dbReference type="CDD" id="cd23449">
    <property type="entry name" value="beta-trefoil_Ricin_EW29-like"/>
    <property type="match status" value="1"/>
</dbReference>
<reference evidence="4" key="1">
    <citation type="submission" date="2012-12" db="EMBL/GenBank/DDBJ databases">
        <authorList>
            <person name="Hellsten U."/>
            <person name="Grimwood J."/>
            <person name="Chapman J.A."/>
            <person name="Shapiro H."/>
            <person name="Aerts A."/>
            <person name="Otillar R.P."/>
            <person name="Terry A.Y."/>
            <person name="Boore J.L."/>
            <person name="Simakov O."/>
            <person name="Marletaz F."/>
            <person name="Cho S.-J."/>
            <person name="Edsinger-Gonzales E."/>
            <person name="Havlak P."/>
            <person name="Kuo D.-H."/>
            <person name="Larsson T."/>
            <person name="Lv J."/>
            <person name="Arendt D."/>
            <person name="Savage R."/>
            <person name="Osoegawa K."/>
            <person name="de Jong P."/>
            <person name="Lindberg D.R."/>
            <person name="Seaver E.C."/>
            <person name="Weisblat D.A."/>
            <person name="Putnam N.H."/>
            <person name="Grigoriev I.V."/>
            <person name="Rokhsar D.S."/>
        </authorList>
    </citation>
    <scope>NUCLEOTIDE SEQUENCE</scope>
</reference>
<dbReference type="SUPFAM" id="SSF50370">
    <property type="entry name" value="Ricin B-like lectins"/>
    <property type="match status" value="2"/>
</dbReference>
<evidence type="ECO:0000313" key="4">
    <source>
        <dbReference type="Proteomes" id="UP000015101"/>
    </source>
</evidence>
<dbReference type="EnsemblMetazoa" id="HelroT188580">
    <property type="protein sequence ID" value="HelroP188580"/>
    <property type="gene ID" value="HelroG188580"/>
</dbReference>
<feature type="domain" description="Ricin B lectin" evidence="1">
    <location>
        <begin position="167"/>
        <end position="255"/>
    </location>
</feature>
<dbReference type="Gene3D" id="2.80.10.50">
    <property type="match status" value="2"/>
</dbReference>
<dbReference type="KEGG" id="hro:HELRODRAFT_188580"/>
<dbReference type="InParanoid" id="T1FQ53"/>
<dbReference type="InterPro" id="IPR035992">
    <property type="entry name" value="Ricin_B-like_lectins"/>
</dbReference>
<dbReference type="CTD" id="20210950"/>
<evidence type="ECO:0000259" key="1">
    <source>
        <dbReference type="Pfam" id="PF00652"/>
    </source>
</evidence>
<gene>
    <name evidence="3" type="primary">20210950</name>
    <name evidence="2" type="ORF">HELRODRAFT_188580</name>
</gene>
<dbReference type="EMBL" id="KB096742">
    <property type="protein sequence ID" value="ESO02116.1"/>
    <property type="molecule type" value="Genomic_DNA"/>
</dbReference>
<dbReference type="RefSeq" id="XP_009019524.1">
    <property type="nucleotide sequence ID" value="XM_009021276.1"/>
</dbReference>
<dbReference type="OMA" id="HHCISIN"/>
<reference evidence="2 4" key="2">
    <citation type="journal article" date="2013" name="Nature">
        <title>Insights into bilaterian evolution from three spiralian genomes.</title>
        <authorList>
            <person name="Simakov O."/>
            <person name="Marletaz F."/>
            <person name="Cho S.J."/>
            <person name="Edsinger-Gonzales E."/>
            <person name="Havlak P."/>
            <person name="Hellsten U."/>
            <person name="Kuo D.H."/>
            <person name="Larsson T."/>
            <person name="Lv J."/>
            <person name="Arendt D."/>
            <person name="Savage R."/>
            <person name="Osoegawa K."/>
            <person name="de Jong P."/>
            <person name="Grimwood J."/>
            <person name="Chapman J.A."/>
            <person name="Shapiro H."/>
            <person name="Aerts A."/>
            <person name="Otillar R.P."/>
            <person name="Terry A.Y."/>
            <person name="Boore J.L."/>
            <person name="Grigoriev I.V."/>
            <person name="Lindberg D.R."/>
            <person name="Seaver E.C."/>
            <person name="Weisblat D.A."/>
            <person name="Putnam N.H."/>
            <person name="Rokhsar D.S."/>
        </authorList>
    </citation>
    <scope>NUCLEOTIDE SEQUENCE</scope>
</reference>
<proteinExistence type="predicted"/>
<evidence type="ECO:0000313" key="2">
    <source>
        <dbReference type="EMBL" id="ESO02116.1"/>
    </source>
</evidence>
<dbReference type="Proteomes" id="UP000015101">
    <property type="component" value="Unassembled WGS sequence"/>
</dbReference>
<dbReference type="OrthoDB" id="9895617at2759"/>
<dbReference type="InterPro" id="IPR000772">
    <property type="entry name" value="Ricin_B_lectin"/>
</dbReference>
<reference evidence="3" key="3">
    <citation type="submission" date="2015-06" db="UniProtKB">
        <authorList>
            <consortium name="EnsemblMetazoa"/>
        </authorList>
    </citation>
    <scope>IDENTIFICATION</scope>
</reference>
<evidence type="ECO:0000313" key="3">
    <source>
        <dbReference type="EnsemblMetazoa" id="HelroP188580"/>
    </source>
</evidence>
<dbReference type="AlphaFoldDB" id="T1FQ53"/>
<organism evidence="3 4">
    <name type="scientific">Helobdella robusta</name>
    <name type="common">Californian leech</name>
    <dbReference type="NCBI Taxonomy" id="6412"/>
    <lineage>
        <taxon>Eukaryota</taxon>
        <taxon>Metazoa</taxon>
        <taxon>Spiralia</taxon>
        <taxon>Lophotrochozoa</taxon>
        <taxon>Annelida</taxon>
        <taxon>Clitellata</taxon>
        <taxon>Hirudinea</taxon>
        <taxon>Rhynchobdellida</taxon>
        <taxon>Glossiphoniidae</taxon>
        <taxon>Helobdella</taxon>
    </lineage>
</organism>